<dbReference type="EMBL" id="BMYM01000001">
    <property type="protein sequence ID" value="GHD25495.1"/>
    <property type="molecule type" value="Genomic_DNA"/>
</dbReference>
<dbReference type="Proteomes" id="UP000644693">
    <property type="component" value="Unassembled WGS sequence"/>
</dbReference>
<gene>
    <name evidence="1" type="ORF">GCM10007053_01350</name>
</gene>
<comment type="caution">
    <text evidence="1">The sequence shown here is derived from an EMBL/GenBank/DDBJ whole genome shotgun (WGS) entry which is preliminary data.</text>
</comment>
<dbReference type="AlphaFoldDB" id="A0A919CHA8"/>
<reference evidence="1" key="2">
    <citation type="submission" date="2020-09" db="EMBL/GenBank/DDBJ databases">
        <authorList>
            <person name="Sun Q."/>
            <person name="Kim S."/>
        </authorList>
    </citation>
    <scope>NUCLEOTIDE SEQUENCE</scope>
    <source>
        <strain evidence="1">KCTC 23430</strain>
    </source>
</reference>
<keyword evidence="2" id="KW-1185">Reference proteome</keyword>
<evidence type="ECO:0000313" key="1">
    <source>
        <dbReference type="EMBL" id="GHD25495.1"/>
    </source>
</evidence>
<name>A0A919CHA8_9GAMM</name>
<reference evidence="1" key="1">
    <citation type="journal article" date="2014" name="Int. J. Syst. Evol. Microbiol.">
        <title>Complete genome sequence of Corynebacterium casei LMG S-19264T (=DSM 44701T), isolated from a smear-ripened cheese.</title>
        <authorList>
            <consortium name="US DOE Joint Genome Institute (JGI-PGF)"/>
            <person name="Walter F."/>
            <person name="Albersmeier A."/>
            <person name="Kalinowski J."/>
            <person name="Ruckert C."/>
        </authorList>
    </citation>
    <scope>NUCLEOTIDE SEQUENCE</scope>
    <source>
        <strain evidence="1">KCTC 23430</strain>
    </source>
</reference>
<accession>A0A919CHA8</accession>
<evidence type="ECO:0008006" key="3">
    <source>
        <dbReference type="Google" id="ProtNLM"/>
    </source>
</evidence>
<evidence type="ECO:0000313" key="2">
    <source>
        <dbReference type="Proteomes" id="UP000644693"/>
    </source>
</evidence>
<organism evidence="1 2">
    <name type="scientific">Parahalioglobus pacificus</name>
    <dbReference type="NCBI Taxonomy" id="930806"/>
    <lineage>
        <taxon>Bacteria</taxon>
        <taxon>Pseudomonadati</taxon>
        <taxon>Pseudomonadota</taxon>
        <taxon>Gammaproteobacteria</taxon>
        <taxon>Cellvibrionales</taxon>
        <taxon>Halieaceae</taxon>
        <taxon>Parahalioglobus</taxon>
    </lineage>
</organism>
<sequence length="225" mass="25643">MLHGSCNMSITYAELKARQRAERDNHSDGLALRVHRALSWLDRAEQCKDVDGRTLFLWVALNAAYANEISGGERPNEKQAFTKFLEKLVQLDSGDVLYELIWSEFSSSIRALLNNKFVFEPFWEYQRGNISEERWKTSFDSAKVAANHALAEHRTADALSIALSRMYTLRNQLVHGGATWNSKVNREQLRDCSAFLGKLVPHVIKLMLDNPNTLWGDAIYPVVES</sequence>
<proteinExistence type="predicted"/>
<protein>
    <recommendedName>
        <fullName evidence="3">Apea-like HEPN domain-containing protein</fullName>
    </recommendedName>
</protein>